<dbReference type="AlphaFoldDB" id="A0AB94ICT7"/>
<feature type="binding site" evidence="9">
    <location>
        <position position="105"/>
    </location>
    <ligand>
        <name>5-phospho-alpha-D-ribose 1-diphosphate</name>
        <dbReference type="ChEBI" id="CHEBI:58017"/>
        <note>ligand shared between dimeric partners</note>
    </ligand>
</feature>
<feature type="binding site" evidence="9">
    <location>
        <begin position="34"/>
        <end position="35"/>
    </location>
    <ligand>
        <name>orotate</name>
        <dbReference type="ChEBI" id="CHEBI:30839"/>
    </ligand>
</feature>
<evidence type="ECO:0000256" key="8">
    <source>
        <dbReference type="ARBA" id="ARBA00022975"/>
    </source>
</evidence>
<reference evidence="11 12" key="1">
    <citation type="journal article" date="2014" name="Appl. Environ. Microbiol.">
        <title>Genomic features of a bumble bee symbiont reflect its host environment.</title>
        <authorList>
            <person name="Martinson V.G."/>
            <person name="Magoc T."/>
            <person name="Koch H."/>
            <person name="Salzberg S.L."/>
            <person name="Moran N.A."/>
        </authorList>
    </citation>
    <scope>NUCLEOTIDE SEQUENCE [LARGE SCALE GENOMIC DNA]</scope>
    <source>
        <strain evidence="11 12">Bimp</strain>
    </source>
</reference>
<keyword evidence="12" id="KW-1185">Reference proteome</keyword>
<proteinExistence type="inferred from homology"/>
<evidence type="ECO:0000313" key="12">
    <source>
        <dbReference type="Proteomes" id="UP000506160"/>
    </source>
</evidence>
<dbReference type="Gene3D" id="3.40.50.2020">
    <property type="match status" value="1"/>
</dbReference>
<dbReference type="InterPro" id="IPR023031">
    <property type="entry name" value="OPRT"/>
</dbReference>
<dbReference type="InterPro" id="IPR029057">
    <property type="entry name" value="PRTase-like"/>
</dbReference>
<comment type="similarity">
    <text evidence="3 9">Belongs to the purine/pyrimidine phosphoribosyltransferase family. PyrE subfamily.</text>
</comment>
<evidence type="ECO:0000256" key="5">
    <source>
        <dbReference type="ARBA" id="ARBA00011971"/>
    </source>
</evidence>
<dbReference type="PANTHER" id="PTHR46683:SF1">
    <property type="entry name" value="OROTATE PHOSPHORIBOSYLTRANSFERASE 1-RELATED"/>
    <property type="match status" value="1"/>
</dbReference>
<protein>
    <recommendedName>
        <fullName evidence="5 9">Orotate phosphoribosyltransferase</fullName>
        <shortName evidence="9">OPRT</shortName>
        <shortName evidence="9">OPRTase</shortName>
        <ecNumber evidence="5 9">2.4.2.10</ecNumber>
    </recommendedName>
</protein>
<evidence type="ECO:0000256" key="6">
    <source>
        <dbReference type="ARBA" id="ARBA00022676"/>
    </source>
</evidence>
<dbReference type="Proteomes" id="UP000506160">
    <property type="component" value="Unassembled WGS sequence"/>
</dbReference>
<dbReference type="GO" id="GO:0005737">
    <property type="term" value="C:cytoplasm"/>
    <property type="evidence" value="ECO:0007669"/>
    <property type="project" value="TreeGrafter"/>
</dbReference>
<dbReference type="RefSeq" id="WP_024496001.1">
    <property type="nucleotide sequence ID" value="NZ_AWGA01000049.1"/>
</dbReference>
<dbReference type="PANTHER" id="PTHR46683">
    <property type="entry name" value="OROTATE PHOSPHORIBOSYLTRANSFERASE 1-RELATED"/>
    <property type="match status" value="1"/>
</dbReference>
<dbReference type="GO" id="GO:0044205">
    <property type="term" value="P:'de novo' UMP biosynthetic process"/>
    <property type="evidence" value="ECO:0007669"/>
    <property type="project" value="UniProtKB-UniRule"/>
</dbReference>
<dbReference type="EMBL" id="AWGA01000049">
    <property type="protein sequence ID" value="TEA27237.1"/>
    <property type="molecule type" value="Genomic_DNA"/>
</dbReference>
<feature type="binding site" description="in other chain" evidence="9">
    <location>
        <begin position="72"/>
        <end position="73"/>
    </location>
    <ligand>
        <name>5-phospho-alpha-D-ribose 1-diphosphate</name>
        <dbReference type="ChEBI" id="CHEBI:58017"/>
        <note>ligand shared between dimeric partners</note>
    </ligand>
</feature>
<dbReference type="SUPFAM" id="SSF53271">
    <property type="entry name" value="PRTase-like"/>
    <property type="match status" value="1"/>
</dbReference>
<keyword evidence="9" id="KW-0460">Magnesium</keyword>
<dbReference type="GO" id="GO:0046132">
    <property type="term" value="P:pyrimidine ribonucleoside biosynthetic process"/>
    <property type="evidence" value="ECO:0007669"/>
    <property type="project" value="TreeGrafter"/>
</dbReference>
<feature type="domain" description="Phosphoribosyltransferase" evidence="10">
    <location>
        <begin position="50"/>
        <end position="163"/>
    </location>
</feature>
<feature type="binding site" evidence="9">
    <location>
        <position position="158"/>
    </location>
    <ligand>
        <name>orotate</name>
        <dbReference type="ChEBI" id="CHEBI:30839"/>
    </ligand>
</feature>
<comment type="caution">
    <text evidence="11">The sequence shown here is derived from an EMBL/GenBank/DDBJ whole genome shotgun (WGS) entry which is preliminary data.</text>
</comment>
<comment type="subunit">
    <text evidence="4 9">Homodimer.</text>
</comment>
<dbReference type="NCBIfam" id="TIGR00336">
    <property type="entry name" value="pyrE"/>
    <property type="match status" value="1"/>
</dbReference>
<keyword evidence="8 9" id="KW-0665">Pyrimidine biosynthesis</keyword>
<feature type="binding site" evidence="9">
    <location>
        <position position="103"/>
    </location>
    <ligand>
        <name>5-phospho-alpha-D-ribose 1-diphosphate</name>
        <dbReference type="ChEBI" id="CHEBI:58017"/>
        <note>ligand shared between dimeric partners</note>
    </ligand>
</feature>
<evidence type="ECO:0000256" key="9">
    <source>
        <dbReference type="HAMAP-Rule" id="MF_01208"/>
    </source>
</evidence>
<feature type="binding site" description="in other chain" evidence="9">
    <location>
        <position position="100"/>
    </location>
    <ligand>
        <name>5-phospho-alpha-D-ribose 1-diphosphate</name>
        <dbReference type="ChEBI" id="CHEBI:58017"/>
        <note>ligand shared between dimeric partners</note>
    </ligand>
</feature>
<evidence type="ECO:0000259" key="10">
    <source>
        <dbReference type="Pfam" id="PF00156"/>
    </source>
</evidence>
<dbReference type="GO" id="GO:0004588">
    <property type="term" value="F:orotate phosphoribosyltransferase activity"/>
    <property type="evidence" value="ECO:0007669"/>
    <property type="project" value="UniProtKB-UniRule"/>
</dbReference>
<dbReference type="HAMAP" id="MF_01208">
    <property type="entry name" value="PyrE"/>
    <property type="match status" value="1"/>
</dbReference>
<feature type="binding site" description="in other chain" evidence="9">
    <location>
        <position position="26"/>
    </location>
    <ligand>
        <name>5-phospho-alpha-D-ribose 1-diphosphate</name>
        <dbReference type="ChEBI" id="CHEBI:58017"/>
        <note>ligand shared between dimeric partners</note>
    </ligand>
</feature>
<comment type="catalytic activity">
    <reaction evidence="9">
        <text>orotidine 5'-phosphate + diphosphate = orotate + 5-phospho-alpha-D-ribose 1-diphosphate</text>
        <dbReference type="Rhea" id="RHEA:10380"/>
        <dbReference type="ChEBI" id="CHEBI:30839"/>
        <dbReference type="ChEBI" id="CHEBI:33019"/>
        <dbReference type="ChEBI" id="CHEBI:57538"/>
        <dbReference type="ChEBI" id="CHEBI:58017"/>
        <dbReference type="EC" id="2.4.2.10"/>
    </reaction>
</comment>
<comment type="cofactor">
    <cofactor evidence="9">
        <name>Mg(2+)</name>
        <dbReference type="ChEBI" id="CHEBI:18420"/>
    </cofactor>
</comment>
<keyword evidence="7 9" id="KW-0808">Transferase</keyword>
<name>A0AB94ICT7_9GAMM</name>
<evidence type="ECO:0000313" key="11">
    <source>
        <dbReference type="EMBL" id="TEA27237.1"/>
    </source>
</evidence>
<comment type="function">
    <text evidence="1 9">Catalyzes the transfer of a ribosyl phosphate group from 5-phosphoribose 1-diphosphate to orotate, leading to the formation of orotidine monophosphate (OMP).</text>
</comment>
<accession>A0AB94ICT7</accession>
<feature type="binding site" evidence="9">
    <location>
        <position position="130"/>
    </location>
    <ligand>
        <name>orotate</name>
        <dbReference type="ChEBI" id="CHEBI:30839"/>
    </ligand>
</feature>
<keyword evidence="6 9" id="KW-0328">Glycosyltransferase</keyword>
<organism evidence="11 12">
    <name type="scientific">Candidatus Schmidhempelia bombi str. Bimp</name>
    <dbReference type="NCBI Taxonomy" id="1387197"/>
    <lineage>
        <taxon>Bacteria</taxon>
        <taxon>Pseudomonadati</taxon>
        <taxon>Pseudomonadota</taxon>
        <taxon>Gammaproteobacteria</taxon>
        <taxon>Orbales</taxon>
        <taxon>Orbaceae</taxon>
        <taxon>Candidatus Schmidhempelia</taxon>
    </lineage>
</organism>
<feature type="binding site" description="in other chain" evidence="9">
    <location>
        <begin position="126"/>
        <end position="134"/>
    </location>
    <ligand>
        <name>5-phospho-alpha-D-ribose 1-diphosphate</name>
        <dbReference type="ChEBI" id="CHEBI:58017"/>
        <note>ligand shared between dimeric partners</note>
    </ligand>
</feature>
<dbReference type="EC" id="2.4.2.10" evidence="5 9"/>
<evidence type="ECO:0000256" key="3">
    <source>
        <dbReference type="ARBA" id="ARBA00006340"/>
    </source>
</evidence>
<evidence type="ECO:0000256" key="7">
    <source>
        <dbReference type="ARBA" id="ARBA00022679"/>
    </source>
</evidence>
<dbReference type="Pfam" id="PF00156">
    <property type="entry name" value="Pribosyltran"/>
    <property type="match status" value="1"/>
</dbReference>
<dbReference type="InterPro" id="IPR004467">
    <property type="entry name" value="Or_phspho_trans_dom"/>
</dbReference>
<sequence>MKTYKRQFIQFALDRQVLKFGEFTLKSGRKSPYFFNAGLFNTGKDLALLGRFYAQALIDANIQYNIIFGPAYKGIPIATSTAVALSEHYNLDIPYCFNRKEAKDHGEGGNLVGTPINHHSRVMLVDDVITAGTAIRESMTILKANNAQLAGVLISLDRQEKGKGELSAIQEIKQSYQCEVISIITLDDLVDYLQQNHNNTDQLTKVKEYRNRYGITQA</sequence>
<dbReference type="CDD" id="cd06223">
    <property type="entry name" value="PRTases_typeI"/>
    <property type="match status" value="1"/>
</dbReference>
<evidence type="ECO:0000256" key="4">
    <source>
        <dbReference type="ARBA" id="ARBA00011738"/>
    </source>
</evidence>
<evidence type="ECO:0000256" key="2">
    <source>
        <dbReference type="ARBA" id="ARBA00004889"/>
    </source>
</evidence>
<dbReference type="InterPro" id="IPR000836">
    <property type="entry name" value="PRTase_dom"/>
</dbReference>
<dbReference type="GO" id="GO:0000287">
    <property type="term" value="F:magnesium ion binding"/>
    <property type="evidence" value="ECO:0007669"/>
    <property type="project" value="UniProtKB-UniRule"/>
</dbReference>
<dbReference type="FunFam" id="3.40.50.2020:FF:000008">
    <property type="entry name" value="Orotate phosphoribosyltransferase"/>
    <property type="match status" value="1"/>
</dbReference>
<dbReference type="GO" id="GO:0006207">
    <property type="term" value="P:'de novo' pyrimidine nucleobase biosynthetic process"/>
    <property type="evidence" value="ECO:0007669"/>
    <property type="project" value="TreeGrafter"/>
</dbReference>
<comment type="pathway">
    <text evidence="2 9">Pyrimidine metabolism; UMP biosynthesis via de novo pathway; UMP from orotate: step 1/2.</text>
</comment>
<evidence type="ECO:0000256" key="1">
    <source>
        <dbReference type="ARBA" id="ARBA00003769"/>
    </source>
</evidence>
<feature type="binding site" evidence="9">
    <location>
        <position position="99"/>
    </location>
    <ligand>
        <name>5-phospho-alpha-D-ribose 1-diphosphate</name>
        <dbReference type="ChEBI" id="CHEBI:58017"/>
        <note>ligand shared between dimeric partners</note>
    </ligand>
</feature>
<gene>
    <name evidence="9 11" type="primary">pyrE</name>
    <name evidence="11" type="ORF">O970_04730</name>
</gene>